<accession>A0A3D8TQ27</accession>
<dbReference type="PRINTS" id="PR00081">
    <property type="entry name" value="GDHRDH"/>
</dbReference>
<comment type="caution">
    <text evidence="3">The sequence shown here is derived from an EMBL/GenBank/DDBJ whole genome shotgun (WGS) entry which is preliminary data.</text>
</comment>
<evidence type="ECO:0000256" key="2">
    <source>
        <dbReference type="ARBA" id="ARBA00023002"/>
    </source>
</evidence>
<dbReference type="SUPFAM" id="SSF51735">
    <property type="entry name" value="NAD(P)-binding Rossmann-fold domains"/>
    <property type="match status" value="1"/>
</dbReference>
<dbReference type="AlphaFoldDB" id="A0A3D8TQ27"/>
<dbReference type="PANTHER" id="PTHR24321:SF14">
    <property type="entry name" value="SHORT-CHAIN TYPE DEHYDROGENASE_REDUCTASE BLR2146-RELATED"/>
    <property type="match status" value="1"/>
</dbReference>
<evidence type="ECO:0008006" key="5">
    <source>
        <dbReference type="Google" id="ProtNLM"/>
    </source>
</evidence>
<gene>
    <name evidence="3" type="ORF">UR08_07140</name>
</gene>
<proteinExistence type="inferred from homology"/>
<keyword evidence="4" id="KW-1185">Reference proteome</keyword>
<reference evidence="4" key="1">
    <citation type="submission" date="2015-04" db="EMBL/GenBank/DDBJ databases">
        <authorList>
            <person name="Schardt J."/>
            <person name="Mueller-Herbst S."/>
            <person name="Scherer S."/>
            <person name="Huptas C."/>
        </authorList>
    </citation>
    <scope>NUCLEOTIDE SEQUENCE [LARGE SCALE GENOMIC DNA]</scope>
    <source>
        <strain evidence="4">Kiel-L1</strain>
    </source>
</reference>
<dbReference type="InterPro" id="IPR002347">
    <property type="entry name" value="SDR_fam"/>
</dbReference>
<name>A0A3D8TQ27_9LIST</name>
<evidence type="ECO:0000313" key="3">
    <source>
        <dbReference type="EMBL" id="RDX00751.1"/>
    </source>
</evidence>
<evidence type="ECO:0000313" key="4">
    <source>
        <dbReference type="Proteomes" id="UP000257055"/>
    </source>
</evidence>
<organism evidence="3 4">
    <name type="scientific">Listeria kieliensis</name>
    <dbReference type="NCBI Taxonomy" id="1621700"/>
    <lineage>
        <taxon>Bacteria</taxon>
        <taxon>Bacillati</taxon>
        <taxon>Bacillota</taxon>
        <taxon>Bacilli</taxon>
        <taxon>Bacillales</taxon>
        <taxon>Listeriaceae</taxon>
        <taxon>Listeria</taxon>
    </lineage>
</organism>
<dbReference type="Pfam" id="PF13561">
    <property type="entry name" value="adh_short_C2"/>
    <property type="match status" value="1"/>
</dbReference>
<dbReference type="InterPro" id="IPR036291">
    <property type="entry name" value="NAD(P)-bd_dom_sf"/>
</dbReference>
<dbReference type="Gene3D" id="3.40.50.720">
    <property type="entry name" value="NAD(P)-binding Rossmann-like Domain"/>
    <property type="match status" value="1"/>
</dbReference>
<keyword evidence="2" id="KW-0560">Oxidoreductase</keyword>
<evidence type="ECO:0000256" key="1">
    <source>
        <dbReference type="ARBA" id="ARBA00006484"/>
    </source>
</evidence>
<dbReference type="Proteomes" id="UP000257055">
    <property type="component" value="Unassembled WGS sequence"/>
</dbReference>
<comment type="similarity">
    <text evidence="1">Belongs to the short-chain dehydrogenases/reductases (SDR) family.</text>
</comment>
<dbReference type="PANTHER" id="PTHR24321">
    <property type="entry name" value="DEHYDROGENASES, SHORT CHAIN"/>
    <property type="match status" value="1"/>
</dbReference>
<dbReference type="EMBL" id="LARY01000002">
    <property type="protein sequence ID" value="RDX00751.1"/>
    <property type="molecule type" value="Genomic_DNA"/>
</dbReference>
<sequence>MKLEGKKIIVTGGANGVGRAITEEYLKQGAKVYFVDVNEERGEKQLETLRKRGFREAHFEMLDISDRESTFEVFAEATRQMGGLDVLANLADIYRPDPGATTLESEIDFNLDVNVKGTVFTNQAAYSLMKIEGGGSIINFGSLSALNPHPGSAAYSLSKGAVHSWSRTVAHEWGEDNVRVNCILPEMATEMYETWVAGMTEKEREVHRLTVTDNIPLGHTYGDPERDLAPVMTFFASDDAHFITGQLIPVDGGLASTR</sequence>
<dbReference type="PRINTS" id="PR00080">
    <property type="entry name" value="SDRFAMILY"/>
</dbReference>
<protein>
    <recommendedName>
        <fullName evidence="5">3-oxoacyl-ACP reductase</fullName>
    </recommendedName>
</protein>
<dbReference type="FunFam" id="3.40.50.720:FF:000084">
    <property type="entry name" value="Short-chain dehydrogenase reductase"/>
    <property type="match status" value="1"/>
</dbReference>
<dbReference type="RefSeq" id="WP_115752992.1">
    <property type="nucleotide sequence ID" value="NZ_LARY01000002.1"/>
</dbReference>
<dbReference type="CDD" id="cd05233">
    <property type="entry name" value="SDR_c"/>
    <property type="match status" value="1"/>
</dbReference>
<dbReference type="GO" id="GO:0016491">
    <property type="term" value="F:oxidoreductase activity"/>
    <property type="evidence" value="ECO:0007669"/>
    <property type="project" value="UniProtKB-KW"/>
</dbReference>
<dbReference type="GO" id="GO:0008206">
    <property type="term" value="P:bile acid metabolic process"/>
    <property type="evidence" value="ECO:0007669"/>
    <property type="project" value="UniProtKB-ARBA"/>
</dbReference>